<proteinExistence type="predicted"/>
<organism evidence="1 2">
    <name type="scientific">Vibrio parahaemolyticus</name>
    <dbReference type="NCBI Taxonomy" id="670"/>
    <lineage>
        <taxon>Bacteria</taxon>
        <taxon>Pseudomonadati</taxon>
        <taxon>Pseudomonadota</taxon>
        <taxon>Gammaproteobacteria</taxon>
        <taxon>Vibrionales</taxon>
        <taxon>Vibrionaceae</taxon>
        <taxon>Vibrio</taxon>
    </lineage>
</organism>
<evidence type="ECO:0000313" key="1">
    <source>
        <dbReference type="EMBL" id="TXN12151.1"/>
    </source>
</evidence>
<comment type="caution">
    <text evidence="1">The sequence shown here is derived from an EMBL/GenBank/DDBJ whole genome shotgun (WGS) entry which is preliminary data.</text>
</comment>
<dbReference type="EMBL" id="VRMQ01000020">
    <property type="protein sequence ID" value="TXN12151.1"/>
    <property type="molecule type" value="Genomic_DNA"/>
</dbReference>
<evidence type="ECO:0008006" key="3">
    <source>
        <dbReference type="Google" id="ProtNLM"/>
    </source>
</evidence>
<accession>A0AA46L0L3</accession>
<dbReference type="Proteomes" id="UP000321504">
    <property type="component" value="Unassembled WGS sequence"/>
</dbReference>
<dbReference type="RefSeq" id="WP_140108555.1">
    <property type="nucleotide sequence ID" value="NZ_CP158305.1"/>
</dbReference>
<name>A0AA46L0L3_VIBPH</name>
<dbReference type="AlphaFoldDB" id="A0AA46L0L3"/>
<evidence type="ECO:0000313" key="2">
    <source>
        <dbReference type="Proteomes" id="UP000321504"/>
    </source>
</evidence>
<reference evidence="1 2" key="1">
    <citation type="submission" date="2019-08" db="EMBL/GenBank/DDBJ databases">
        <title>Emerging of two pre-pandemic pathogenic O4:KUT lineages of Vibrio parahaemolyticus in coastal eastern China.</title>
        <authorList>
            <person name="Yu H."/>
        </authorList>
    </citation>
    <scope>NUCLEOTIDE SEQUENCE [LARGE SCALE GENOMIC DNA]</scope>
    <source>
        <strain evidence="1 2">HZ17-383</strain>
    </source>
</reference>
<protein>
    <recommendedName>
        <fullName evidence="3">DUF4760 domain-containing protein</fullName>
    </recommendedName>
</protein>
<sequence>MRTLVTPENMEIFRTLVITVGSILALKTYVAGQKQRKLENSLKMLDLFHSNLRDSDIDNWISIFQASSEPAGAKPKHFVNKQGLQIPLSDLFSEGPSDKGATERITGQIDLLCHHMLKGTIDISIVYSNIGQLMSTIHFWYKDSGFLKQYYPDFEKFMRKNRRALDKMPTKTICYCE</sequence>
<gene>
    <name evidence="1" type="ORF">FVP01_24890</name>
</gene>